<keyword evidence="2" id="KW-1185">Reference proteome</keyword>
<organism evidence="1 2">
    <name type="scientific">Flavobacterium chungnamense</name>
    <dbReference type="NCBI Taxonomy" id="706182"/>
    <lineage>
        <taxon>Bacteria</taxon>
        <taxon>Pseudomonadati</taxon>
        <taxon>Bacteroidota</taxon>
        <taxon>Flavobacteriia</taxon>
        <taxon>Flavobacteriales</taxon>
        <taxon>Flavobacteriaceae</taxon>
        <taxon>Flavobacterium</taxon>
    </lineage>
</organism>
<dbReference type="Proteomes" id="UP001500426">
    <property type="component" value="Unassembled WGS sequence"/>
</dbReference>
<accession>A0ABP7UU72</accession>
<reference evidence="2" key="1">
    <citation type="journal article" date="2019" name="Int. J. Syst. Evol. Microbiol.">
        <title>The Global Catalogue of Microorganisms (GCM) 10K type strain sequencing project: providing services to taxonomists for standard genome sequencing and annotation.</title>
        <authorList>
            <consortium name="The Broad Institute Genomics Platform"/>
            <consortium name="The Broad Institute Genome Sequencing Center for Infectious Disease"/>
            <person name="Wu L."/>
            <person name="Ma J."/>
        </authorList>
    </citation>
    <scope>NUCLEOTIDE SEQUENCE [LARGE SCALE GENOMIC DNA]</scope>
    <source>
        <strain evidence="2">JCM 17068</strain>
    </source>
</reference>
<dbReference type="RefSeq" id="WP_345093982.1">
    <property type="nucleotide sequence ID" value="NZ_BAABCS010000018.1"/>
</dbReference>
<name>A0ABP7UU72_9FLAO</name>
<proteinExistence type="predicted"/>
<dbReference type="EMBL" id="BAABCS010000018">
    <property type="protein sequence ID" value="GAA4052893.1"/>
    <property type="molecule type" value="Genomic_DNA"/>
</dbReference>
<evidence type="ECO:0000313" key="2">
    <source>
        <dbReference type="Proteomes" id="UP001500426"/>
    </source>
</evidence>
<evidence type="ECO:0000313" key="1">
    <source>
        <dbReference type="EMBL" id="GAA4052893.1"/>
    </source>
</evidence>
<comment type="caution">
    <text evidence="1">The sequence shown here is derived from an EMBL/GenBank/DDBJ whole genome shotgun (WGS) entry which is preliminary data.</text>
</comment>
<protein>
    <submittedName>
        <fullName evidence="1">Uncharacterized protein</fullName>
    </submittedName>
</protein>
<gene>
    <name evidence="1" type="ORF">GCM10022388_18960</name>
</gene>
<sequence>MKSNFEKETLEEVLTETESYVFENPISQYTPNEHLGIEKISLEDDFTRIDFVYIAPKQYINGGWIQMDSGCYIRPIGSEVRYKMVSAINIPIAPAKYYFKSKGQVHHFTLIFPALPKSVKQIDIIERLAEGTFFNFFRVALQHNAPTVIRIINEN</sequence>